<keyword evidence="6" id="KW-1185">Reference proteome</keyword>
<gene>
    <name evidence="5" type="ORF">E1218_04765</name>
</gene>
<evidence type="ECO:0000313" key="5">
    <source>
        <dbReference type="EMBL" id="TDD29342.1"/>
    </source>
</evidence>
<keyword evidence="2" id="KW-0238">DNA-binding</keyword>
<dbReference type="SMART" id="SM00345">
    <property type="entry name" value="HTH_GNTR"/>
    <property type="match status" value="1"/>
</dbReference>
<dbReference type="Proteomes" id="UP000295172">
    <property type="component" value="Unassembled WGS sequence"/>
</dbReference>
<keyword evidence="1" id="KW-0805">Transcription regulation</keyword>
<dbReference type="GO" id="GO:0043565">
    <property type="term" value="F:sequence-specific DNA binding"/>
    <property type="evidence" value="ECO:0007669"/>
    <property type="project" value="InterPro"/>
</dbReference>
<evidence type="ECO:0000259" key="4">
    <source>
        <dbReference type="PROSITE" id="PS50949"/>
    </source>
</evidence>
<dbReference type="Gene3D" id="1.20.120.530">
    <property type="entry name" value="GntR ligand-binding domain-like"/>
    <property type="match status" value="1"/>
</dbReference>
<reference evidence="5 6" key="1">
    <citation type="submission" date="2019-02" db="EMBL/GenBank/DDBJ databases">
        <title>Draft genome sequences of novel Actinobacteria.</title>
        <authorList>
            <person name="Sahin N."/>
            <person name="Ay H."/>
            <person name="Saygin H."/>
        </authorList>
    </citation>
    <scope>NUCLEOTIDE SEQUENCE [LARGE SCALE GENOMIC DNA]</scope>
    <source>
        <strain evidence="5 6">16K104</strain>
    </source>
</reference>
<dbReference type="InterPro" id="IPR011711">
    <property type="entry name" value="GntR_C"/>
</dbReference>
<name>A0A4R4XFW6_9ACTN</name>
<dbReference type="EMBL" id="SMKR01000012">
    <property type="protein sequence ID" value="TDD29342.1"/>
    <property type="molecule type" value="Genomic_DNA"/>
</dbReference>
<dbReference type="PANTHER" id="PTHR43537">
    <property type="entry name" value="TRANSCRIPTIONAL REGULATOR, GNTR FAMILY"/>
    <property type="match status" value="1"/>
</dbReference>
<evidence type="ECO:0000256" key="3">
    <source>
        <dbReference type="ARBA" id="ARBA00023163"/>
    </source>
</evidence>
<dbReference type="RefSeq" id="WP_132316621.1">
    <property type="nucleotide sequence ID" value="NZ_SMKR01000012.1"/>
</dbReference>
<dbReference type="SMART" id="SM00895">
    <property type="entry name" value="FCD"/>
    <property type="match status" value="1"/>
</dbReference>
<keyword evidence="3" id="KW-0804">Transcription</keyword>
<dbReference type="PRINTS" id="PR00033">
    <property type="entry name" value="HTHASNC"/>
</dbReference>
<accession>A0A4R4XFW6</accession>
<dbReference type="AlphaFoldDB" id="A0A4R4XFW6"/>
<dbReference type="CDD" id="cd07377">
    <property type="entry name" value="WHTH_GntR"/>
    <property type="match status" value="1"/>
</dbReference>
<evidence type="ECO:0000256" key="2">
    <source>
        <dbReference type="ARBA" id="ARBA00023125"/>
    </source>
</evidence>
<dbReference type="InterPro" id="IPR000524">
    <property type="entry name" value="Tscrpt_reg_HTH_GntR"/>
</dbReference>
<dbReference type="GO" id="GO:0003700">
    <property type="term" value="F:DNA-binding transcription factor activity"/>
    <property type="evidence" value="ECO:0007669"/>
    <property type="project" value="InterPro"/>
</dbReference>
<dbReference type="PANTHER" id="PTHR43537:SF5">
    <property type="entry name" value="UXU OPERON TRANSCRIPTIONAL REGULATOR"/>
    <property type="match status" value="1"/>
</dbReference>
<dbReference type="Pfam" id="PF07729">
    <property type="entry name" value="FCD"/>
    <property type="match status" value="1"/>
</dbReference>
<organism evidence="5 6">
    <name type="scientific">Kribbella turkmenica</name>
    <dbReference type="NCBI Taxonomy" id="2530375"/>
    <lineage>
        <taxon>Bacteria</taxon>
        <taxon>Bacillati</taxon>
        <taxon>Actinomycetota</taxon>
        <taxon>Actinomycetes</taxon>
        <taxon>Propionibacteriales</taxon>
        <taxon>Kribbellaceae</taxon>
        <taxon>Kribbella</taxon>
    </lineage>
</organism>
<dbReference type="InterPro" id="IPR036390">
    <property type="entry name" value="WH_DNA-bd_sf"/>
</dbReference>
<comment type="caution">
    <text evidence="5">The sequence shown here is derived from an EMBL/GenBank/DDBJ whole genome shotgun (WGS) entry which is preliminary data.</text>
</comment>
<dbReference type="OrthoDB" id="3267569at2"/>
<evidence type="ECO:0000313" key="6">
    <source>
        <dbReference type="Proteomes" id="UP000295172"/>
    </source>
</evidence>
<dbReference type="Gene3D" id="1.10.10.10">
    <property type="entry name" value="Winged helix-like DNA-binding domain superfamily/Winged helix DNA-binding domain"/>
    <property type="match status" value="1"/>
</dbReference>
<dbReference type="PROSITE" id="PS50949">
    <property type="entry name" value="HTH_GNTR"/>
    <property type="match status" value="1"/>
</dbReference>
<sequence>MPVPESRGLVARSLLRDDAYTALRNAIIDGTLTPGERLNDAELGQWLGVSRTPIREAIGRLERSGLVQTKPGRYTIVSPIDVREIRSAQSVAAALHELAVREAIPNLSDADIRAMREANDRFTSAMDARDADAALQADDDFHSVAVAASANPVIATVLEQVTAVLRRLERLRFSSLDGRGSIALHNQIIHLCEAGDADAAARAARQNWQTLLALVDVAADIDPHTQAG</sequence>
<feature type="domain" description="HTH gntR-type" evidence="4">
    <location>
        <begin position="13"/>
        <end position="80"/>
    </location>
</feature>
<proteinExistence type="predicted"/>
<dbReference type="SUPFAM" id="SSF46785">
    <property type="entry name" value="Winged helix' DNA-binding domain"/>
    <property type="match status" value="1"/>
</dbReference>
<dbReference type="InterPro" id="IPR036388">
    <property type="entry name" value="WH-like_DNA-bd_sf"/>
</dbReference>
<dbReference type="SUPFAM" id="SSF48008">
    <property type="entry name" value="GntR ligand-binding domain-like"/>
    <property type="match status" value="1"/>
</dbReference>
<protein>
    <submittedName>
        <fullName evidence="5">GntR family transcriptional regulator</fullName>
    </submittedName>
</protein>
<evidence type="ECO:0000256" key="1">
    <source>
        <dbReference type="ARBA" id="ARBA00023015"/>
    </source>
</evidence>
<dbReference type="InterPro" id="IPR000485">
    <property type="entry name" value="AsnC-type_HTH_dom"/>
</dbReference>
<dbReference type="InterPro" id="IPR008920">
    <property type="entry name" value="TF_FadR/GntR_C"/>
</dbReference>
<dbReference type="Pfam" id="PF00392">
    <property type="entry name" value="GntR"/>
    <property type="match status" value="1"/>
</dbReference>